<organism evidence="2 3">
    <name type="scientific">Christiangramia oceanisediminis</name>
    <dbReference type="NCBI Taxonomy" id="2920386"/>
    <lineage>
        <taxon>Bacteria</taxon>
        <taxon>Pseudomonadati</taxon>
        <taxon>Bacteroidota</taxon>
        <taxon>Flavobacteriia</taxon>
        <taxon>Flavobacteriales</taxon>
        <taxon>Flavobacteriaceae</taxon>
        <taxon>Christiangramia</taxon>
    </lineage>
</organism>
<dbReference type="GO" id="GO:0055085">
    <property type="term" value="P:transmembrane transport"/>
    <property type="evidence" value="ECO:0007669"/>
    <property type="project" value="InterPro"/>
</dbReference>
<dbReference type="PROSITE" id="PS51257">
    <property type="entry name" value="PROKAR_LIPOPROTEIN"/>
    <property type="match status" value="1"/>
</dbReference>
<proteinExistence type="predicted"/>
<dbReference type="PANTHER" id="PTHR33376:SF2">
    <property type="entry name" value="DICARBOXYLATE-BINDING PERIPLASMIC PROTEIN"/>
    <property type="match status" value="1"/>
</dbReference>
<keyword evidence="1" id="KW-0732">Signal</keyword>
<comment type="caution">
    <text evidence="2">The sequence shown here is derived from an EMBL/GenBank/DDBJ whole genome shotgun (WGS) entry which is preliminary data.</text>
</comment>
<keyword evidence="3" id="KW-1185">Reference proteome</keyword>
<dbReference type="AlphaFoldDB" id="A0A9X2KXC0"/>
<dbReference type="InterPro" id="IPR038404">
    <property type="entry name" value="TRAP_DctP_sf"/>
</dbReference>
<dbReference type="Gene3D" id="3.40.190.170">
    <property type="entry name" value="Bacterial extracellular solute-binding protein, family 7"/>
    <property type="match status" value="1"/>
</dbReference>
<dbReference type="GO" id="GO:0030288">
    <property type="term" value="C:outer membrane-bounded periplasmic space"/>
    <property type="evidence" value="ECO:0007669"/>
    <property type="project" value="InterPro"/>
</dbReference>
<evidence type="ECO:0000256" key="1">
    <source>
        <dbReference type="ARBA" id="ARBA00022729"/>
    </source>
</evidence>
<name>A0A9X2KXC0_9FLAO</name>
<dbReference type="Pfam" id="PF03480">
    <property type="entry name" value="DctP"/>
    <property type="match status" value="1"/>
</dbReference>
<dbReference type="SUPFAM" id="SSF53850">
    <property type="entry name" value="Periplasmic binding protein-like II"/>
    <property type="match status" value="1"/>
</dbReference>
<dbReference type="NCBIfam" id="NF037995">
    <property type="entry name" value="TRAP_S1"/>
    <property type="match status" value="1"/>
</dbReference>
<dbReference type="InterPro" id="IPR018389">
    <property type="entry name" value="DctP_fam"/>
</dbReference>
<dbReference type="Proteomes" id="UP001155280">
    <property type="component" value="Unassembled WGS sequence"/>
</dbReference>
<dbReference type="GO" id="GO:0030246">
    <property type="term" value="F:carbohydrate binding"/>
    <property type="evidence" value="ECO:0007669"/>
    <property type="project" value="TreeGrafter"/>
</dbReference>
<dbReference type="PANTHER" id="PTHR33376">
    <property type="match status" value="1"/>
</dbReference>
<gene>
    <name evidence="2" type="ORF">MKO06_04120</name>
</gene>
<protein>
    <submittedName>
        <fullName evidence="2">TRAP transporter substrate-binding protein</fullName>
    </submittedName>
</protein>
<dbReference type="RefSeq" id="WP_241549394.1">
    <property type="nucleotide sequence ID" value="NZ_JANCNS010000001.1"/>
</dbReference>
<dbReference type="NCBIfam" id="TIGR00787">
    <property type="entry name" value="dctP"/>
    <property type="match status" value="1"/>
</dbReference>
<dbReference type="EMBL" id="JANCNS010000001">
    <property type="protein sequence ID" value="MCP9199081.1"/>
    <property type="molecule type" value="Genomic_DNA"/>
</dbReference>
<evidence type="ECO:0000313" key="2">
    <source>
        <dbReference type="EMBL" id="MCP9199081.1"/>
    </source>
</evidence>
<dbReference type="PIRSF" id="PIRSF006470">
    <property type="entry name" value="DctB"/>
    <property type="match status" value="1"/>
</dbReference>
<accession>A0A9X2KXC0</accession>
<reference evidence="2" key="1">
    <citation type="submission" date="2022-07" db="EMBL/GenBank/DDBJ databases">
        <title>Gramela sediminis sp. nov., isolated from deep-sea sediment of the Indian Ocean.</title>
        <authorList>
            <person name="Shi H."/>
        </authorList>
    </citation>
    <scope>NUCLEOTIDE SEQUENCE</scope>
    <source>
        <strain evidence="2">GC03-9</strain>
    </source>
</reference>
<sequence>MMLKKASFICIFLMAFISCGERKEEVKTLKLAHSLSVDHPVHLAMEFFADRVKAQSEGKLEIEIYSGSQLGSERQALELLQIGSLAMTKVSSAVMENFSPKLKVFGYPYLFRDKEHRYAFYDSQLGEELLLDGEKYWLRGLTYFDAGSRSFYFKDSPVETPEDLKGKKVRVMQSPMAISLVKALGGSPTPVSWAELYTSLQQGVVDGAENNLPSFYTSKHYEICKYFSVDQHTAIPDILVISDYVYQKLSAEERQWIQQGAREASVKERELWEAAEEEALREIKKAGVQVNYPDKDSFREKSQAVINDLKETEPGLYDLAQKIKKLE</sequence>
<evidence type="ECO:0000313" key="3">
    <source>
        <dbReference type="Proteomes" id="UP001155280"/>
    </source>
</evidence>
<dbReference type="CDD" id="cd13671">
    <property type="entry name" value="PBP2_TRAP_SBP_like_3"/>
    <property type="match status" value="1"/>
</dbReference>
<dbReference type="InterPro" id="IPR004682">
    <property type="entry name" value="TRAP_DctP"/>
</dbReference>